<evidence type="ECO:0000256" key="3">
    <source>
        <dbReference type="NCBIfam" id="TIGR01518"/>
    </source>
</evidence>
<evidence type="ECO:0000256" key="2">
    <source>
        <dbReference type="ARBA" id="ARBA00022695"/>
    </source>
</evidence>
<dbReference type="InterPro" id="IPR004821">
    <property type="entry name" value="Cyt_trans-like"/>
</dbReference>
<sequence>MKKVITYGTFDILHTGHINLLRRAKKYGSYLIAAISSDKFNALKGKEAYYTFEQRKTILESIRYVDEVIAEDTWEQKLEDVKKYDIDILIMGDDWKGQFDYLKDYCEVVYLPRTIGISTTKIKTDLNKNG</sequence>
<dbReference type="NCBIfam" id="TIGR00125">
    <property type="entry name" value="cyt_tran_rel"/>
    <property type="match status" value="1"/>
</dbReference>
<dbReference type="EC" id="2.7.7.39" evidence="3"/>
<dbReference type="EMBL" id="JBHTKJ010000007">
    <property type="protein sequence ID" value="MFD1037147.1"/>
    <property type="molecule type" value="Genomic_DNA"/>
</dbReference>
<gene>
    <name evidence="5" type="primary">tagD</name>
    <name evidence="5" type="ORF">ACFQ3N_01720</name>
</gene>
<dbReference type="SUPFAM" id="SSF52374">
    <property type="entry name" value="Nucleotidylyl transferase"/>
    <property type="match status" value="1"/>
</dbReference>
<dbReference type="Proteomes" id="UP001597040">
    <property type="component" value="Unassembled WGS sequence"/>
</dbReference>
<proteinExistence type="predicted"/>
<dbReference type="NCBIfam" id="TIGR01518">
    <property type="entry name" value="g3p_cytidyltrns"/>
    <property type="match status" value="1"/>
</dbReference>
<name>A0ABW3LHI4_9BACI</name>
<comment type="caution">
    <text evidence="5">The sequence shown here is derived from an EMBL/GenBank/DDBJ whole genome shotgun (WGS) entry which is preliminary data.</text>
</comment>
<organism evidence="5 6">
    <name type="scientific">Virgibacillus byunsanensis</name>
    <dbReference type="NCBI Taxonomy" id="570945"/>
    <lineage>
        <taxon>Bacteria</taxon>
        <taxon>Bacillati</taxon>
        <taxon>Bacillota</taxon>
        <taxon>Bacilli</taxon>
        <taxon>Bacillales</taxon>
        <taxon>Bacillaceae</taxon>
        <taxon>Virgibacillus</taxon>
    </lineage>
</organism>
<dbReference type="Pfam" id="PF01467">
    <property type="entry name" value="CTP_transf_like"/>
    <property type="match status" value="1"/>
</dbReference>
<feature type="domain" description="Cytidyltransferase-like" evidence="4">
    <location>
        <begin position="5"/>
        <end position="124"/>
    </location>
</feature>
<keyword evidence="6" id="KW-1185">Reference proteome</keyword>
<dbReference type="PANTHER" id="PTHR43793">
    <property type="entry name" value="FAD SYNTHASE"/>
    <property type="match status" value="1"/>
</dbReference>
<dbReference type="InterPro" id="IPR006409">
    <property type="entry name" value="G3P_cytidylTrfase"/>
</dbReference>
<evidence type="ECO:0000313" key="5">
    <source>
        <dbReference type="EMBL" id="MFD1037147.1"/>
    </source>
</evidence>
<evidence type="ECO:0000259" key="4">
    <source>
        <dbReference type="Pfam" id="PF01467"/>
    </source>
</evidence>
<dbReference type="InterPro" id="IPR014729">
    <property type="entry name" value="Rossmann-like_a/b/a_fold"/>
</dbReference>
<keyword evidence="1 5" id="KW-0808">Transferase</keyword>
<keyword evidence="2 5" id="KW-0548">Nucleotidyltransferase</keyword>
<accession>A0ABW3LHI4</accession>
<dbReference type="InterPro" id="IPR050385">
    <property type="entry name" value="Archaeal_FAD_synthase"/>
</dbReference>
<dbReference type="Gene3D" id="3.40.50.620">
    <property type="entry name" value="HUPs"/>
    <property type="match status" value="1"/>
</dbReference>
<protein>
    <recommendedName>
        <fullName evidence="3">Glycerol-3-phosphate cytidylyltransferase</fullName>
        <ecNumber evidence="3">2.7.7.39</ecNumber>
    </recommendedName>
</protein>
<dbReference type="PANTHER" id="PTHR43793:SF1">
    <property type="entry name" value="FAD SYNTHASE"/>
    <property type="match status" value="1"/>
</dbReference>
<dbReference type="GO" id="GO:0047348">
    <property type="term" value="F:glycerol-3-phosphate cytidylyltransferase activity"/>
    <property type="evidence" value="ECO:0007669"/>
    <property type="project" value="UniProtKB-EC"/>
</dbReference>
<reference evidence="6" key="1">
    <citation type="journal article" date="2019" name="Int. J. Syst. Evol. Microbiol.">
        <title>The Global Catalogue of Microorganisms (GCM) 10K type strain sequencing project: providing services to taxonomists for standard genome sequencing and annotation.</title>
        <authorList>
            <consortium name="The Broad Institute Genomics Platform"/>
            <consortium name="The Broad Institute Genome Sequencing Center for Infectious Disease"/>
            <person name="Wu L."/>
            <person name="Ma J."/>
        </authorList>
    </citation>
    <scope>NUCLEOTIDE SEQUENCE [LARGE SCALE GENOMIC DNA]</scope>
    <source>
        <strain evidence="6">CCUG 56754</strain>
    </source>
</reference>
<dbReference type="RefSeq" id="WP_390358971.1">
    <property type="nucleotide sequence ID" value="NZ_JBHTKJ010000007.1"/>
</dbReference>
<evidence type="ECO:0000313" key="6">
    <source>
        <dbReference type="Proteomes" id="UP001597040"/>
    </source>
</evidence>
<evidence type="ECO:0000256" key="1">
    <source>
        <dbReference type="ARBA" id="ARBA00022679"/>
    </source>
</evidence>